<keyword evidence="3" id="KW-1185">Reference proteome</keyword>
<feature type="transmembrane region" description="Helical" evidence="1">
    <location>
        <begin position="43"/>
        <end position="61"/>
    </location>
</feature>
<gene>
    <name evidence="2" type="ORF">CLVI_14310</name>
</gene>
<keyword evidence="1" id="KW-0472">Membrane</keyword>
<dbReference type="AlphaFoldDB" id="A0A2T0BG00"/>
<proteinExistence type="predicted"/>
<dbReference type="EMBL" id="PVXQ01000012">
    <property type="protein sequence ID" value="PRR82794.1"/>
    <property type="molecule type" value="Genomic_DNA"/>
</dbReference>
<dbReference type="OrthoDB" id="1927714at2"/>
<keyword evidence="1" id="KW-0812">Transmembrane</keyword>
<organism evidence="2 3">
    <name type="scientific">Clostridium vincentii</name>
    <dbReference type="NCBI Taxonomy" id="52704"/>
    <lineage>
        <taxon>Bacteria</taxon>
        <taxon>Bacillati</taxon>
        <taxon>Bacillota</taxon>
        <taxon>Clostridia</taxon>
        <taxon>Eubacteriales</taxon>
        <taxon>Clostridiaceae</taxon>
        <taxon>Clostridium</taxon>
    </lineage>
</organism>
<keyword evidence="1" id="KW-1133">Transmembrane helix</keyword>
<dbReference type="Proteomes" id="UP000239471">
    <property type="component" value="Unassembled WGS sequence"/>
</dbReference>
<evidence type="ECO:0000313" key="3">
    <source>
        <dbReference type="Proteomes" id="UP000239471"/>
    </source>
</evidence>
<reference evidence="2 3" key="1">
    <citation type="submission" date="2018-03" db="EMBL/GenBank/DDBJ databases">
        <title>Genome sequence of Clostridium vincentii DSM 10228.</title>
        <authorList>
            <person name="Poehlein A."/>
            <person name="Daniel R."/>
        </authorList>
    </citation>
    <scope>NUCLEOTIDE SEQUENCE [LARGE SCALE GENOMIC DNA]</scope>
    <source>
        <strain evidence="2 3">DSM 10228</strain>
    </source>
</reference>
<name>A0A2T0BG00_9CLOT</name>
<sequence>MGRKCTRCYYDIKNSYILKEETSKEIICPNCGRKLVVTNISRFLAITIFIMGSLIFTILPIKAVNIVIIESVWIALSYFLLPAIIYDYEEKDINKKKDDME</sequence>
<evidence type="ECO:0008006" key="4">
    <source>
        <dbReference type="Google" id="ProtNLM"/>
    </source>
</evidence>
<evidence type="ECO:0000256" key="1">
    <source>
        <dbReference type="SAM" id="Phobius"/>
    </source>
</evidence>
<dbReference type="RefSeq" id="WP_106059424.1">
    <property type="nucleotide sequence ID" value="NZ_PVXQ01000012.1"/>
</dbReference>
<protein>
    <recommendedName>
        <fullName evidence="4">Cxxc_20_cxxc protein</fullName>
    </recommendedName>
</protein>
<feature type="transmembrane region" description="Helical" evidence="1">
    <location>
        <begin position="67"/>
        <end position="88"/>
    </location>
</feature>
<evidence type="ECO:0000313" key="2">
    <source>
        <dbReference type="EMBL" id="PRR82794.1"/>
    </source>
</evidence>
<comment type="caution">
    <text evidence="2">The sequence shown here is derived from an EMBL/GenBank/DDBJ whole genome shotgun (WGS) entry which is preliminary data.</text>
</comment>
<accession>A0A2T0BG00</accession>